<feature type="domain" description="Retropepsin-like aspartic endopeptidase" evidence="1">
    <location>
        <begin position="23"/>
        <end position="86"/>
    </location>
</feature>
<dbReference type="SUPFAM" id="SSF50630">
    <property type="entry name" value="Acid proteases"/>
    <property type="match status" value="1"/>
</dbReference>
<keyword evidence="3" id="KW-1185">Reference proteome</keyword>
<evidence type="ECO:0000313" key="3">
    <source>
        <dbReference type="Proteomes" id="UP001600165"/>
    </source>
</evidence>
<dbReference type="Gene3D" id="2.40.70.10">
    <property type="entry name" value="Acid Proteases"/>
    <property type="match status" value="1"/>
</dbReference>
<evidence type="ECO:0000259" key="1">
    <source>
        <dbReference type="Pfam" id="PF05618"/>
    </source>
</evidence>
<reference evidence="2 3" key="1">
    <citation type="submission" date="2024-10" db="EMBL/GenBank/DDBJ databases">
        <authorList>
            <person name="Ratan Roy A."/>
            <person name="Morales Sandoval P.H."/>
            <person name="De Los Santos Villalobos S."/>
            <person name="Chakraborty S."/>
            <person name="Mukherjee J."/>
        </authorList>
    </citation>
    <scope>NUCLEOTIDE SEQUENCE [LARGE SCALE GENOMIC DNA]</scope>
    <source>
        <strain evidence="2 3">S1</strain>
    </source>
</reference>
<dbReference type="Pfam" id="PF05618">
    <property type="entry name" value="Zn_protease"/>
    <property type="match status" value="1"/>
</dbReference>
<evidence type="ECO:0000313" key="2">
    <source>
        <dbReference type="EMBL" id="MFE4107366.1"/>
    </source>
</evidence>
<proteinExistence type="predicted"/>
<dbReference type="EMBL" id="JBHZOL010000086">
    <property type="protein sequence ID" value="MFE4107366.1"/>
    <property type="molecule type" value="Genomic_DNA"/>
</dbReference>
<dbReference type="Proteomes" id="UP001600165">
    <property type="component" value="Unassembled WGS sequence"/>
</dbReference>
<dbReference type="RefSeq" id="WP_377966220.1">
    <property type="nucleotide sequence ID" value="NZ_JBHZOL010000086.1"/>
</dbReference>
<dbReference type="InterPro" id="IPR021109">
    <property type="entry name" value="Peptidase_aspartic_dom_sf"/>
</dbReference>
<gene>
    <name evidence="2" type="ORF">ACFVKH_13825</name>
</gene>
<protein>
    <submittedName>
        <fullName evidence="2">RimK/LysX family protein</fullName>
    </submittedName>
</protein>
<comment type="caution">
    <text evidence="2">The sequence shown here is derived from an EMBL/GenBank/DDBJ whole genome shotgun (WGS) entry which is preliminary data.</text>
</comment>
<accession>A0ABW6IGQ2</accession>
<name>A0ABW6IGQ2_9CYAN</name>
<organism evidence="2 3">
    <name type="scientific">Almyronema epifaneia S1</name>
    <dbReference type="NCBI Taxonomy" id="2991925"/>
    <lineage>
        <taxon>Bacteria</taxon>
        <taxon>Bacillati</taxon>
        <taxon>Cyanobacteriota</taxon>
        <taxon>Cyanophyceae</taxon>
        <taxon>Nodosilineales</taxon>
        <taxon>Nodosilineaceae</taxon>
        <taxon>Almyronema</taxon>
        <taxon>Almyronema epifaneia</taxon>
    </lineage>
</organism>
<dbReference type="InterPro" id="IPR008503">
    <property type="entry name" value="Asp_endopeptidase"/>
</dbReference>
<sequence length="93" mass="10647">MLEQPNEDTESGGMIQCRFVDTEGHSKVFECPVNRWVRIKEGEGGFFRVPVVTMKFCVARRWIEAEVNPGDRQQFNYSVLIGRNRLKKGNLGG</sequence>